<proteinExistence type="predicted"/>
<dbReference type="Proteomes" id="UP000284277">
    <property type="component" value="Unassembled WGS sequence"/>
</dbReference>
<keyword evidence="1" id="KW-1133">Transmembrane helix</keyword>
<protein>
    <recommendedName>
        <fullName evidence="4">Prepilin-type N-terminal cleavage/methylation domain-containing protein</fullName>
    </recommendedName>
</protein>
<keyword evidence="1" id="KW-0812">Transmembrane</keyword>
<dbReference type="EMBL" id="MCIA01000023">
    <property type="protein sequence ID" value="RKD30995.1"/>
    <property type="molecule type" value="Genomic_DNA"/>
</dbReference>
<evidence type="ECO:0008006" key="4">
    <source>
        <dbReference type="Google" id="ProtNLM"/>
    </source>
</evidence>
<gene>
    <name evidence="2" type="ORF">BET01_03820</name>
</gene>
<feature type="transmembrane region" description="Helical" evidence="1">
    <location>
        <begin position="12"/>
        <end position="33"/>
    </location>
</feature>
<dbReference type="AlphaFoldDB" id="A0A419T0J6"/>
<sequence length="136" mass="15106">MNRKSHSGVFLMEMIGVVFFFLLCAGICTRIFVKADLMSREAADLNRAVLIAQSSGEVYKERGNEGLKEIFSLQEGDAKADSYLMKFDRNGDAITSGQAVFVAEADFQEKDEMILAIKKGEKVLYSLTVKRHENGG</sequence>
<keyword evidence="1" id="KW-0472">Membrane</keyword>
<evidence type="ECO:0000313" key="3">
    <source>
        <dbReference type="Proteomes" id="UP000284277"/>
    </source>
</evidence>
<evidence type="ECO:0000313" key="2">
    <source>
        <dbReference type="EMBL" id="RKD30995.1"/>
    </source>
</evidence>
<dbReference type="RefSeq" id="WP_120197214.1">
    <property type="nucleotide sequence ID" value="NZ_MCIA01000023.1"/>
</dbReference>
<evidence type="ECO:0000256" key="1">
    <source>
        <dbReference type="SAM" id="Phobius"/>
    </source>
</evidence>
<organism evidence="2 3">
    <name type="scientific">Lacrimispora algidixylanolytica</name>
    <dbReference type="NCBI Taxonomy" id="94868"/>
    <lineage>
        <taxon>Bacteria</taxon>
        <taxon>Bacillati</taxon>
        <taxon>Bacillota</taxon>
        <taxon>Clostridia</taxon>
        <taxon>Lachnospirales</taxon>
        <taxon>Lachnospiraceae</taxon>
        <taxon>Lacrimispora</taxon>
    </lineage>
</organism>
<accession>A0A419T0J6</accession>
<name>A0A419T0J6_9FIRM</name>
<dbReference type="OrthoDB" id="1655097at2"/>
<reference evidence="2 3" key="1">
    <citation type="submission" date="2016-08" db="EMBL/GenBank/DDBJ databases">
        <title>A new outlook on sporulation: Clostridium algidixylanolyticum.</title>
        <authorList>
            <person name="Poppleton D.I."/>
            <person name="Gribaldo S."/>
        </authorList>
    </citation>
    <scope>NUCLEOTIDE SEQUENCE [LARGE SCALE GENOMIC DNA]</scope>
    <source>
        <strain evidence="2 3">SPL73</strain>
    </source>
</reference>
<comment type="caution">
    <text evidence="2">The sequence shown here is derived from an EMBL/GenBank/DDBJ whole genome shotgun (WGS) entry which is preliminary data.</text>
</comment>
<keyword evidence="3" id="KW-1185">Reference proteome</keyword>